<keyword evidence="5" id="KW-0143">Chaperone</keyword>
<gene>
    <name evidence="9" type="ORF">HMPREF1563_0666</name>
</gene>
<dbReference type="RefSeq" id="WP_051420174.1">
    <property type="nucleotide sequence ID" value="NZ_JALD01000065.1"/>
</dbReference>
<dbReference type="GO" id="GO:0030288">
    <property type="term" value="C:outer membrane-bounded periplasmic space"/>
    <property type="evidence" value="ECO:0007669"/>
    <property type="project" value="InterPro"/>
</dbReference>
<dbReference type="Gene3D" id="2.60.40.10">
    <property type="entry name" value="Immunoglobulins"/>
    <property type="match status" value="2"/>
</dbReference>
<comment type="caution">
    <text evidence="9">The sequence shown here is derived from an EMBL/GenBank/DDBJ whole genome shotgun (WGS) entry which is preliminary data.</text>
</comment>
<evidence type="ECO:0000256" key="4">
    <source>
        <dbReference type="ARBA" id="ARBA00022764"/>
    </source>
</evidence>
<dbReference type="InterPro" id="IPR050643">
    <property type="entry name" value="Periplasmic_pilus_chap"/>
</dbReference>
<proteinExistence type="inferred from homology"/>
<dbReference type="PANTHER" id="PTHR30251">
    <property type="entry name" value="PILUS ASSEMBLY CHAPERONE"/>
    <property type="match status" value="1"/>
</dbReference>
<dbReference type="InterPro" id="IPR008962">
    <property type="entry name" value="PapD-like_sf"/>
</dbReference>
<comment type="subcellular location">
    <subcellularLocation>
        <location evidence="1">Periplasm</location>
    </subcellularLocation>
</comment>
<dbReference type="PANTHER" id="PTHR30251:SF0">
    <property type="entry name" value="FIMBRIAL CHAPERONE PROTEIN ELFD-RELATED"/>
    <property type="match status" value="1"/>
</dbReference>
<feature type="domain" description="Pili assembly chaperone C-terminal" evidence="8">
    <location>
        <begin position="161"/>
        <end position="216"/>
    </location>
</feature>
<dbReference type="Proteomes" id="UP000022311">
    <property type="component" value="Unassembled WGS sequence"/>
</dbReference>
<dbReference type="InterPro" id="IPR036316">
    <property type="entry name" value="Pili_assmbl_chap_C_dom_sf"/>
</dbReference>
<name>A0AAV3M1V9_9GAMM</name>
<comment type="similarity">
    <text evidence="2">Belongs to the periplasmic pilus chaperone family.</text>
</comment>
<accession>A0AAV3M1V9</accession>
<dbReference type="PRINTS" id="PR00969">
    <property type="entry name" value="CHAPERONPILI"/>
</dbReference>
<keyword evidence="3 6" id="KW-0732">Signal</keyword>
<dbReference type="InterPro" id="IPR016148">
    <property type="entry name" value="Pili_assmbl_chaperone_C"/>
</dbReference>
<evidence type="ECO:0000259" key="8">
    <source>
        <dbReference type="Pfam" id="PF02753"/>
    </source>
</evidence>
<dbReference type="SUPFAM" id="SSF49584">
    <property type="entry name" value="Periplasmic chaperone C-domain"/>
    <property type="match status" value="1"/>
</dbReference>
<evidence type="ECO:0000256" key="1">
    <source>
        <dbReference type="ARBA" id="ARBA00004418"/>
    </source>
</evidence>
<evidence type="ECO:0000256" key="5">
    <source>
        <dbReference type="ARBA" id="ARBA00023186"/>
    </source>
</evidence>
<dbReference type="EMBL" id="JALD01000065">
    <property type="protein sequence ID" value="EUD09747.1"/>
    <property type="molecule type" value="Genomic_DNA"/>
</dbReference>
<dbReference type="GO" id="GO:0071555">
    <property type="term" value="P:cell wall organization"/>
    <property type="evidence" value="ECO:0007669"/>
    <property type="project" value="InterPro"/>
</dbReference>
<dbReference type="InterPro" id="IPR016147">
    <property type="entry name" value="Pili_assmbl_chaperone_N"/>
</dbReference>
<evidence type="ECO:0000256" key="6">
    <source>
        <dbReference type="SAM" id="SignalP"/>
    </source>
</evidence>
<feature type="signal peptide" evidence="6">
    <location>
        <begin position="1"/>
        <end position="19"/>
    </location>
</feature>
<evidence type="ECO:0000256" key="2">
    <source>
        <dbReference type="ARBA" id="ARBA00007399"/>
    </source>
</evidence>
<feature type="domain" description="Pili assembly chaperone N-terminal" evidence="7">
    <location>
        <begin position="21"/>
        <end position="139"/>
    </location>
</feature>
<dbReference type="Pfam" id="PF02753">
    <property type="entry name" value="PapD_C"/>
    <property type="match status" value="1"/>
</dbReference>
<keyword evidence="4" id="KW-0574">Periplasm</keyword>
<sequence>MKKITFAALLFFSSFLAYSAGLSLNKTRIIFNEGDKSASITFKNNVDSPFLVQNEIYDIDNKKSDFFVITPSIFRVEKNSTFMMRIFPASLNLLPKDRESVFYFSSRAIPPKRNDEKSSGKLSIVTNLVIKLYYRPKNLPITAKDSYEKISVSYANNALTINNPTPYYTTLVDMKVNNTRKIKNKMVAPYSNVTISDIAGLNSFSWRIMNDYGGTTKPFIFESKAKK</sequence>
<evidence type="ECO:0000259" key="7">
    <source>
        <dbReference type="Pfam" id="PF00345"/>
    </source>
</evidence>
<dbReference type="AlphaFoldDB" id="A0AAV3M1V9"/>
<dbReference type="SUPFAM" id="SSF49354">
    <property type="entry name" value="PapD-like"/>
    <property type="match status" value="1"/>
</dbReference>
<evidence type="ECO:0000313" key="9">
    <source>
        <dbReference type="EMBL" id="EUD09747.1"/>
    </source>
</evidence>
<dbReference type="Pfam" id="PF00345">
    <property type="entry name" value="PapD_N"/>
    <property type="match status" value="1"/>
</dbReference>
<dbReference type="InterPro" id="IPR001829">
    <property type="entry name" value="Pili_assmbl_chaperone_bac"/>
</dbReference>
<evidence type="ECO:0000256" key="3">
    <source>
        <dbReference type="ARBA" id="ARBA00022729"/>
    </source>
</evidence>
<feature type="chain" id="PRO_5043640736" evidence="6">
    <location>
        <begin position="20"/>
        <end position="227"/>
    </location>
</feature>
<evidence type="ECO:0000313" key="10">
    <source>
        <dbReference type="Proteomes" id="UP000022311"/>
    </source>
</evidence>
<organism evidence="9 10">
    <name type="scientific">Providencia alcalifaciens 205/92</name>
    <dbReference type="NCBI Taxonomy" id="1256988"/>
    <lineage>
        <taxon>Bacteria</taxon>
        <taxon>Pseudomonadati</taxon>
        <taxon>Pseudomonadota</taxon>
        <taxon>Gammaproteobacteria</taxon>
        <taxon>Enterobacterales</taxon>
        <taxon>Morganellaceae</taxon>
        <taxon>Providencia</taxon>
    </lineage>
</organism>
<protein>
    <submittedName>
        <fullName evidence="9">PapD pilus/flagellar-assembly chaperone N-terminal domain protein</fullName>
    </submittedName>
</protein>
<dbReference type="InterPro" id="IPR013783">
    <property type="entry name" value="Ig-like_fold"/>
</dbReference>
<reference evidence="9 10" key="1">
    <citation type="submission" date="2014-01" db="EMBL/GenBank/DDBJ databases">
        <authorList>
            <person name="Durkin A.S."/>
            <person name="McCorrison J."/>
            <person name="Torralba M."/>
            <person name="Gillis M."/>
            <person name="Haft D.H."/>
            <person name="Methe B."/>
            <person name="Sutton G."/>
            <person name="Nelson K.E."/>
        </authorList>
    </citation>
    <scope>NUCLEOTIDE SEQUENCE [LARGE SCALE GENOMIC DNA]</scope>
    <source>
        <strain evidence="9 10">205/92</strain>
    </source>
</reference>